<dbReference type="OrthoDB" id="440424at2759"/>
<comment type="caution">
    <text evidence="2">The sequence shown here is derived from an EMBL/GenBank/DDBJ whole genome shotgun (WGS) entry which is preliminary data.</text>
</comment>
<keyword evidence="1" id="KW-0732">Signal</keyword>
<dbReference type="AlphaFoldDB" id="A0A4Y7TWX5"/>
<accession>A0A4Y7TWX5</accession>
<feature type="chain" id="PRO_5021197057" evidence="1">
    <location>
        <begin position="21"/>
        <end position="277"/>
    </location>
</feature>
<dbReference type="EMBL" id="QPFP01000003">
    <property type="protein sequence ID" value="TEB38454.1"/>
    <property type="molecule type" value="Genomic_DNA"/>
</dbReference>
<proteinExistence type="predicted"/>
<evidence type="ECO:0000313" key="3">
    <source>
        <dbReference type="Proteomes" id="UP000298030"/>
    </source>
</evidence>
<evidence type="ECO:0000313" key="2">
    <source>
        <dbReference type="EMBL" id="TEB38454.1"/>
    </source>
</evidence>
<evidence type="ECO:0000256" key="1">
    <source>
        <dbReference type="SAM" id="SignalP"/>
    </source>
</evidence>
<feature type="signal peptide" evidence="1">
    <location>
        <begin position="1"/>
        <end position="20"/>
    </location>
</feature>
<keyword evidence="3" id="KW-1185">Reference proteome</keyword>
<gene>
    <name evidence="2" type="ORF">FA13DRAFT_751559</name>
</gene>
<name>A0A4Y7TWX5_COPMI</name>
<organism evidence="2 3">
    <name type="scientific">Coprinellus micaceus</name>
    <name type="common">Glistening ink-cap mushroom</name>
    <name type="synonym">Coprinus micaceus</name>
    <dbReference type="NCBI Taxonomy" id="71717"/>
    <lineage>
        <taxon>Eukaryota</taxon>
        <taxon>Fungi</taxon>
        <taxon>Dikarya</taxon>
        <taxon>Basidiomycota</taxon>
        <taxon>Agaricomycotina</taxon>
        <taxon>Agaricomycetes</taxon>
        <taxon>Agaricomycetidae</taxon>
        <taxon>Agaricales</taxon>
        <taxon>Agaricineae</taxon>
        <taxon>Psathyrellaceae</taxon>
        <taxon>Coprinellus</taxon>
    </lineage>
</organism>
<sequence length="277" mass="31015">MRISALAFLVYSWFWILGSAVCVPGAQSVLVLTSGYGFTNFLWSFDWYEDAWKTILEHKDQAVAYANIALEENKKKFDDVADKLDQFKAGMDTLVDHAREVQLIFEQYQADPQALLDRLNEAGTDAVENLQKEFEKPLPEDMDERAKYRAEMIASILNHMEGPYVTASEELGIPEDKARQSFEAIRRALEDTLIIAGKIVDKHPVLVETVVISAAFMILPGALFLRPFVRLFGFGPFGPVKGEFSSLAGIMPINCILCRVLSGVVAEPFLGRLRCEG</sequence>
<dbReference type="Proteomes" id="UP000298030">
    <property type="component" value="Unassembled WGS sequence"/>
</dbReference>
<protein>
    <submittedName>
        <fullName evidence="2">Uncharacterized protein</fullName>
    </submittedName>
</protein>
<reference evidence="2 3" key="1">
    <citation type="journal article" date="2019" name="Nat. Ecol. Evol.">
        <title>Megaphylogeny resolves global patterns of mushroom evolution.</title>
        <authorList>
            <person name="Varga T."/>
            <person name="Krizsan K."/>
            <person name="Foldi C."/>
            <person name="Dima B."/>
            <person name="Sanchez-Garcia M."/>
            <person name="Sanchez-Ramirez S."/>
            <person name="Szollosi G.J."/>
            <person name="Szarkandi J.G."/>
            <person name="Papp V."/>
            <person name="Albert L."/>
            <person name="Andreopoulos W."/>
            <person name="Angelini C."/>
            <person name="Antonin V."/>
            <person name="Barry K.W."/>
            <person name="Bougher N.L."/>
            <person name="Buchanan P."/>
            <person name="Buyck B."/>
            <person name="Bense V."/>
            <person name="Catcheside P."/>
            <person name="Chovatia M."/>
            <person name="Cooper J."/>
            <person name="Damon W."/>
            <person name="Desjardin D."/>
            <person name="Finy P."/>
            <person name="Geml J."/>
            <person name="Haridas S."/>
            <person name="Hughes K."/>
            <person name="Justo A."/>
            <person name="Karasinski D."/>
            <person name="Kautmanova I."/>
            <person name="Kiss B."/>
            <person name="Kocsube S."/>
            <person name="Kotiranta H."/>
            <person name="LaButti K.M."/>
            <person name="Lechner B.E."/>
            <person name="Liimatainen K."/>
            <person name="Lipzen A."/>
            <person name="Lukacs Z."/>
            <person name="Mihaltcheva S."/>
            <person name="Morgado L.N."/>
            <person name="Niskanen T."/>
            <person name="Noordeloos M.E."/>
            <person name="Ohm R.A."/>
            <person name="Ortiz-Santana B."/>
            <person name="Ovrebo C."/>
            <person name="Racz N."/>
            <person name="Riley R."/>
            <person name="Savchenko A."/>
            <person name="Shiryaev A."/>
            <person name="Soop K."/>
            <person name="Spirin V."/>
            <person name="Szebenyi C."/>
            <person name="Tomsovsky M."/>
            <person name="Tulloss R.E."/>
            <person name="Uehling J."/>
            <person name="Grigoriev I.V."/>
            <person name="Vagvolgyi C."/>
            <person name="Papp T."/>
            <person name="Martin F.M."/>
            <person name="Miettinen O."/>
            <person name="Hibbett D.S."/>
            <person name="Nagy L.G."/>
        </authorList>
    </citation>
    <scope>NUCLEOTIDE SEQUENCE [LARGE SCALE GENOMIC DNA]</scope>
    <source>
        <strain evidence="2 3">FP101781</strain>
    </source>
</reference>